<proteinExistence type="predicted"/>
<accession>A0A0S2IRG1</accession>
<dbReference type="EMBL" id="CP012029">
    <property type="protein sequence ID" value="ALO25907.1"/>
    <property type="molecule type" value="Genomic_DNA"/>
</dbReference>
<protein>
    <submittedName>
        <fullName evidence="1">Uncharacterized protein</fullName>
    </submittedName>
</protein>
<dbReference type="Proteomes" id="UP000058857">
    <property type="component" value="Chromosome 1"/>
</dbReference>
<dbReference type="PATRIC" id="fig|280505.15.peg.1581"/>
<dbReference type="AlphaFoldDB" id="A0A0S2IRG1"/>
<name>A0A0S2IRG1_LEPBO</name>
<reference evidence="1 2" key="1">
    <citation type="journal article" date="2015" name="PLoS Negl. Trop. Dis.">
        <title>Distribution of Plasmids in Distinct Leptospira Pathogenic Species.</title>
        <authorList>
            <person name="Wang Y."/>
            <person name="Zhuang X."/>
            <person name="Zhong Y."/>
            <person name="Zhang C."/>
            <person name="Zhang Y."/>
            <person name="Zeng L."/>
            <person name="Zhu Y."/>
            <person name="He P."/>
            <person name="Dong K."/>
            <person name="Pal U."/>
            <person name="Guo X."/>
            <person name="Qin J."/>
        </authorList>
    </citation>
    <scope>NUCLEOTIDE SEQUENCE [LARGE SCALE GENOMIC DNA]</scope>
    <source>
        <strain evidence="1 2">56604</strain>
    </source>
</reference>
<evidence type="ECO:0000313" key="1">
    <source>
        <dbReference type="EMBL" id="ALO25907.1"/>
    </source>
</evidence>
<gene>
    <name evidence="1" type="ORF">LBBP_01618</name>
</gene>
<sequence>MGRAVNIFKNIYTFLFLKSSATDLTGPILLGIAPHWQSVFIQ</sequence>
<organism evidence="1">
    <name type="scientific">Leptospira borgpetersenii serovar Ballum</name>
    <dbReference type="NCBI Taxonomy" id="280505"/>
    <lineage>
        <taxon>Bacteria</taxon>
        <taxon>Pseudomonadati</taxon>
        <taxon>Spirochaetota</taxon>
        <taxon>Spirochaetia</taxon>
        <taxon>Leptospirales</taxon>
        <taxon>Leptospiraceae</taxon>
        <taxon>Leptospira</taxon>
    </lineage>
</organism>
<evidence type="ECO:0000313" key="2">
    <source>
        <dbReference type="Proteomes" id="UP000058857"/>
    </source>
</evidence>